<gene>
    <name evidence="1" type="ORF">METZ01_LOCUS73399</name>
</gene>
<evidence type="ECO:0000313" key="1">
    <source>
        <dbReference type="EMBL" id="SVA20545.1"/>
    </source>
</evidence>
<accession>A0A381TX20</accession>
<dbReference type="AlphaFoldDB" id="A0A381TX20"/>
<proteinExistence type="predicted"/>
<sequence>MLKFSLNIAYYRGDSFCLYQTGANWLYMPFS</sequence>
<organism evidence="1">
    <name type="scientific">marine metagenome</name>
    <dbReference type="NCBI Taxonomy" id="408172"/>
    <lineage>
        <taxon>unclassified sequences</taxon>
        <taxon>metagenomes</taxon>
        <taxon>ecological metagenomes</taxon>
    </lineage>
</organism>
<protein>
    <submittedName>
        <fullName evidence="1">Uncharacterized protein</fullName>
    </submittedName>
</protein>
<reference evidence="1" key="1">
    <citation type="submission" date="2018-05" db="EMBL/GenBank/DDBJ databases">
        <authorList>
            <person name="Lanie J.A."/>
            <person name="Ng W.-L."/>
            <person name="Kazmierczak K.M."/>
            <person name="Andrzejewski T.M."/>
            <person name="Davidsen T.M."/>
            <person name="Wayne K.J."/>
            <person name="Tettelin H."/>
            <person name="Glass J.I."/>
            <person name="Rusch D."/>
            <person name="Podicherti R."/>
            <person name="Tsui H.-C.T."/>
            <person name="Winkler M.E."/>
        </authorList>
    </citation>
    <scope>NUCLEOTIDE SEQUENCE</scope>
</reference>
<name>A0A381TX20_9ZZZZ</name>
<dbReference type="EMBL" id="UINC01005318">
    <property type="protein sequence ID" value="SVA20545.1"/>
    <property type="molecule type" value="Genomic_DNA"/>
</dbReference>